<dbReference type="Proteomes" id="UP001172680">
    <property type="component" value="Unassembled WGS sequence"/>
</dbReference>
<protein>
    <submittedName>
        <fullName evidence="1">Uncharacterized protein</fullName>
    </submittedName>
</protein>
<organism evidence="1 2">
    <name type="scientific">Coniosporium tulheliwenetii</name>
    <dbReference type="NCBI Taxonomy" id="3383036"/>
    <lineage>
        <taxon>Eukaryota</taxon>
        <taxon>Fungi</taxon>
        <taxon>Dikarya</taxon>
        <taxon>Ascomycota</taxon>
        <taxon>Pezizomycotina</taxon>
        <taxon>Dothideomycetes</taxon>
        <taxon>Dothideomycetes incertae sedis</taxon>
        <taxon>Coniosporium</taxon>
    </lineage>
</organism>
<evidence type="ECO:0000313" key="2">
    <source>
        <dbReference type="Proteomes" id="UP001172680"/>
    </source>
</evidence>
<name>A0ACC2ZLV9_9PEZI</name>
<proteinExistence type="predicted"/>
<comment type="caution">
    <text evidence="1">The sequence shown here is derived from an EMBL/GenBank/DDBJ whole genome shotgun (WGS) entry which is preliminary data.</text>
</comment>
<dbReference type="EMBL" id="JAPDRP010000003">
    <property type="protein sequence ID" value="KAJ9648532.1"/>
    <property type="molecule type" value="Genomic_DNA"/>
</dbReference>
<accession>A0ACC2ZLV9</accession>
<reference evidence="1" key="1">
    <citation type="submission" date="2022-10" db="EMBL/GenBank/DDBJ databases">
        <title>Culturing micro-colonial fungi from biological soil crusts in the Mojave desert and describing Neophaeococcomyces mojavensis, and introducing the new genera and species Taxawa tesnikishii.</title>
        <authorList>
            <person name="Kurbessoian T."/>
            <person name="Stajich J.E."/>
        </authorList>
    </citation>
    <scope>NUCLEOTIDE SEQUENCE</scope>
    <source>
        <strain evidence="1">JES_115</strain>
    </source>
</reference>
<sequence>MAAFSNTDFLAQILQQERQTFWGSNSHYTEDTRQRLWNDHLASLSLSDNSMAGDVEASHVSRNSYFGGSSSSRPVSGHNVPRTMTWTPTSPGSVPMMRTPSSASTYSSGDSFSAPVINRPAALAKLNTLQSYDEEPFSAYTLASGPPVRQHNAKQPLPSLAEADVYDDPSVFVATMSQTFDGSSSLPTTFPSFDTAAAFQQDAARLHTPMSGSYSPSTMSGGELLTPSTFTSGMSRESSIAGATFVGSFEDMMRVHDLFPFDSTEDNGFTDMERSSSTQSNDSASSQPRSSRRRHELLAHGTRPIAPKVLENQTIMLRQSSDHAMMRIKSHDGSSKDVAAIPKQPYVRPTHPKVYCTMCSDYPDGFRGEHELRRHTDRLHSKIRKVWVTVDASHDGNFLKGCKQCRNGKKYGAYYNAAAHLRRAHFNPRKRGRKSKGDEKRGGKAGGDHPPMDYLKQNWMKEIEERVPNNYVDDVEDEPTEQPDTEDLVTNAVEDADFSVTAPHSSAYSMLPPPDPMATYLDNSTLCTQFDTALAGTQQSDYSTIDPFVFYQLGPNLISTIDDASAFSHQHGAQSQADAMFAVNSTAMSDDLISTYTIVRTMATGKADNEQLKGSKLFDVSHVTAIVTGGGTGIGLMITQALVANGAKVYITGRREEALEKVVELYNTGPGKIIALPGDVSDKTDVKRLADEMASKEPKGIQLLVNNAGVARDDHTKFSSAGQPDMKDPVAISEHFWKTEPEQWAETFKVNVTGAYWMSMAFLPLLAKGRDSTPGYTSSVVNVSSISGQMKGSSMGQFAYASSKAAVTHLSRMLASTFVQTKVRVNVIAPGIFPSEMTAGDSGEDNKSTLDMEPSNPAGRPGHDADMAASILFLAGPGGLFYNEQILYPDGGATLVQPAAK</sequence>
<keyword evidence="2" id="KW-1185">Reference proteome</keyword>
<evidence type="ECO:0000313" key="1">
    <source>
        <dbReference type="EMBL" id="KAJ9648532.1"/>
    </source>
</evidence>
<gene>
    <name evidence="1" type="ORF">H2199_001387</name>
</gene>